<feature type="region of interest" description="Disordered" evidence="1">
    <location>
        <begin position="1"/>
        <end position="39"/>
    </location>
</feature>
<feature type="compositionally biased region" description="Basic and acidic residues" evidence="1">
    <location>
        <begin position="659"/>
        <end position="678"/>
    </location>
</feature>
<feature type="compositionally biased region" description="Low complexity" evidence="1">
    <location>
        <begin position="587"/>
        <end position="601"/>
    </location>
</feature>
<dbReference type="EMBL" id="ML993942">
    <property type="protein sequence ID" value="KAF2202283.1"/>
    <property type="molecule type" value="Genomic_DNA"/>
</dbReference>
<gene>
    <name evidence="2" type="ORF">GQ43DRAFT_315864</name>
</gene>
<keyword evidence="3" id="KW-1185">Reference proteome</keyword>
<feature type="compositionally biased region" description="Polar residues" evidence="1">
    <location>
        <begin position="387"/>
        <end position="398"/>
    </location>
</feature>
<accession>A0A9P4MWL2</accession>
<feature type="region of interest" description="Disordered" evidence="1">
    <location>
        <begin position="587"/>
        <end position="717"/>
    </location>
</feature>
<protein>
    <submittedName>
        <fullName evidence="2">Uncharacterized protein</fullName>
    </submittedName>
</protein>
<dbReference type="AlphaFoldDB" id="A0A9P4MWL2"/>
<feature type="region of interest" description="Disordered" evidence="1">
    <location>
        <begin position="201"/>
        <end position="225"/>
    </location>
</feature>
<feature type="region of interest" description="Disordered" evidence="1">
    <location>
        <begin position="246"/>
        <end position="304"/>
    </location>
</feature>
<evidence type="ECO:0000313" key="2">
    <source>
        <dbReference type="EMBL" id="KAF2202283.1"/>
    </source>
</evidence>
<feature type="region of interest" description="Disordered" evidence="1">
    <location>
        <begin position="365"/>
        <end position="398"/>
    </location>
</feature>
<comment type="caution">
    <text evidence="2">The sequence shown here is derived from an EMBL/GenBank/DDBJ whole genome shotgun (WGS) entry which is preliminary data.</text>
</comment>
<organism evidence="2 3">
    <name type="scientific">Delitschia confertaspora ATCC 74209</name>
    <dbReference type="NCBI Taxonomy" id="1513339"/>
    <lineage>
        <taxon>Eukaryota</taxon>
        <taxon>Fungi</taxon>
        <taxon>Dikarya</taxon>
        <taxon>Ascomycota</taxon>
        <taxon>Pezizomycotina</taxon>
        <taxon>Dothideomycetes</taxon>
        <taxon>Pleosporomycetidae</taxon>
        <taxon>Pleosporales</taxon>
        <taxon>Delitschiaceae</taxon>
        <taxon>Delitschia</taxon>
    </lineage>
</organism>
<name>A0A9P4MWL2_9PLEO</name>
<reference evidence="2" key="1">
    <citation type="journal article" date="2020" name="Stud. Mycol.">
        <title>101 Dothideomycetes genomes: a test case for predicting lifestyles and emergence of pathogens.</title>
        <authorList>
            <person name="Haridas S."/>
            <person name="Albert R."/>
            <person name="Binder M."/>
            <person name="Bloem J."/>
            <person name="Labutti K."/>
            <person name="Salamov A."/>
            <person name="Andreopoulos B."/>
            <person name="Baker S."/>
            <person name="Barry K."/>
            <person name="Bills G."/>
            <person name="Bluhm B."/>
            <person name="Cannon C."/>
            <person name="Castanera R."/>
            <person name="Culley D."/>
            <person name="Daum C."/>
            <person name="Ezra D."/>
            <person name="Gonzalez J."/>
            <person name="Henrissat B."/>
            <person name="Kuo A."/>
            <person name="Liang C."/>
            <person name="Lipzen A."/>
            <person name="Lutzoni F."/>
            <person name="Magnuson J."/>
            <person name="Mondo S."/>
            <person name="Nolan M."/>
            <person name="Ohm R."/>
            <person name="Pangilinan J."/>
            <person name="Park H.-J."/>
            <person name="Ramirez L."/>
            <person name="Alfaro M."/>
            <person name="Sun H."/>
            <person name="Tritt A."/>
            <person name="Yoshinaga Y."/>
            <person name="Zwiers L.-H."/>
            <person name="Turgeon B."/>
            <person name="Goodwin S."/>
            <person name="Spatafora J."/>
            <person name="Crous P."/>
            <person name="Grigoriev I."/>
        </authorList>
    </citation>
    <scope>NUCLEOTIDE SEQUENCE</scope>
    <source>
        <strain evidence="2">ATCC 74209</strain>
    </source>
</reference>
<feature type="region of interest" description="Disordered" evidence="1">
    <location>
        <begin position="781"/>
        <end position="851"/>
    </location>
</feature>
<sequence>MAEPNPTIGGQADLGDHIARPPQQMEQQAPGDHGLPRLPLLSLRPQADGVGEFDRALTPFLTRDNFYERPRAEQRRDISPLPLLPAGHAGRYPLDGYPLRACNPSPQAFASFLQPHGLAPYEGHQVVNDPELRAAFAQFIRMRAELAPPQDFIRTIDVFGRVAYLPRSAGNMDSDLPVSQGTFPHAQMGLPYAGYGRDPGGYDTATNSPYLGHPAARGTPTPTAYDLGTREIQNRVEPEIMRHGLQHQRGDLQSGPNRQRGPRSAEVQPAYQTFKSAQQETRAPKNQRDGVSQPAQPAPRTAVMNTASVPPRASVMSFTSVTPRAVVTSSAEVPLNAVQGPQHTAGRAPAQQGAAISLPIRPRAPATTTAADQTAFSDSHSAGKVNPAQSPAGQAAGNVNQHVGSISQALDEATMQTLVPNFMFGQALTLESLEMFLSVPENEKERARPYIQQLISVHQNPAESMQAREEAYNKHADLSNKIQRREYHYVKSKYEHKAVALYTALVNNDISPDQCEAARNELAQWTRAMTVEESDRVSLILKKRFGKDLTELGIPPRPQQAIMADATGAALDVVSGVISDVVPGAVSSGASGDASRATSGANIGGPNDHAVTGPENATPPSSPQGLTEQTAAERAAEWRRRMIEGQPGLAESRAATPVNKEKEKPKRGAKAKTKDTKESASGQSKTPVQPRIIAPFKGKLERGPVSPPSSQSLSREVKHFVPAHARMSSKVKDEGILLSTHPNLGPYIPALYDASYKDMTDIHQGTVDPYNAARVNIVQEKKVQESREAREKAVSERKKQLPKNQQGNGNDAASDAAKENQEKRKLDDDSVVISSIEASPEGSAAKKARME</sequence>
<evidence type="ECO:0000313" key="3">
    <source>
        <dbReference type="Proteomes" id="UP000799536"/>
    </source>
</evidence>
<evidence type="ECO:0000256" key="1">
    <source>
        <dbReference type="SAM" id="MobiDB-lite"/>
    </source>
</evidence>
<feature type="compositionally biased region" description="Basic and acidic residues" evidence="1">
    <location>
        <begin position="816"/>
        <end position="828"/>
    </location>
</feature>
<feature type="compositionally biased region" description="Polar residues" evidence="1">
    <location>
        <begin position="270"/>
        <end position="281"/>
    </location>
</feature>
<feature type="compositionally biased region" description="Basic and acidic residues" evidence="1">
    <location>
        <begin position="634"/>
        <end position="643"/>
    </location>
</feature>
<feature type="compositionally biased region" description="Polar residues" evidence="1">
    <location>
        <begin position="802"/>
        <end position="811"/>
    </location>
</feature>
<feature type="compositionally biased region" description="Basic and acidic residues" evidence="1">
    <location>
        <begin position="781"/>
        <end position="799"/>
    </location>
</feature>
<dbReference type="Proteomes" id="UP000799536">
    <property type="component" value="Unassembled WGS sequence"/>
</dbReference>
<feature type="compositionally biased region" description="Low complexity" evidence="1">
    <location>
        <begin position="365"/>
        <end position="375"/>
    </location>
</feature>
<proteinExistence type="predicted"/>